<dbReference type="InterPro" id="IPR017946">
    <property type="entry name" value="PLC-like_Pdiesterase_TIM-brl"/>
</dbReference>
<dbReference type="PANTHER" id="PTHR46211">
    <property type="entry name" value="GLYCEROPHOSPHORYL DIESTER PHOSPHODIESTERASE"/>
    <property type="match status" value="1"/>
</dbReference>
<dbReference type="GO" id="GO:0006629">
    <property type="term" value="P:lipid metabolic process"/>
    <property type="evidence" value="ECO:0007669"/>
    <property type="project" value="InterPro"/>
</dbReference>
<evidence type="ECO:0000313" key="2">
    <source>
        <dbReference type="EMBL" id="MYL32647.1"/>
    </source>
</evidence>
<evidence type="ECO:0000313" key="3">
    <source>
        <dbReference type="Proteomes" id="UP000468638"/>
    </source>
</evidence>
<name>A0A6I4ZWE3_9BACI</name>
<dbReference type="Gene3D" id="3.20.20.190">
    <property type="entry name" value="Phosphatidylinositol (PI) phosphodiesterase"/>
    <property type="match status" value="1"/>
</dbReference>
<evidence type="ECO:0000259" key="1">
    <source>
        <dbReference type="PROSITE" id="PS51704"/>
    </source>
</evidence>
<dbReference type="RefSeq" id="WP_160849825.1">
    <property type="nucleotide sequence ID" value="NZ_WMEQ01000002.1"/>
</dbReference>
<accession>A0A6I4ZWE3</accession>
<dbReference type="PANTHER" id="PTHR46211:SF1">
    <property type="entry name" value="GLYCEROPHOSPHODIESTER PHOSPHODIESTERASE, CYTOPLASMIC"/>
    <property type="match status" value="1"/>
</dbReference>
<feature type="domain" description="GP-PDE" evidence="1">
    <location>
        <begin position="3"/>
        <end position="239"/>
    </location>
</feature>
<reference evidence="2 3" key="1">
    <citation type="submission" date="2019-11" db="EMBL/GenBank/DDBJ databases">
        <title>Genome sequences of 17 halophilic strains isolated from different environments.</title>
        <authorList>
            <person name="Furrow R.E."/>
        </authorList>
    </citation>
    <scope>NUCLEOTIDE SEQUENCE [LARGE SCALE GENOMIC DNA]</scope>
    <source>
        <strain evidence="2 3">22514_16_FS</strain>
    </source>
</reference>
<dbReference type="AlphaFoldDB" id="A0A6I4ZWE3"/>
<dbReference type="PROSITE" id="PS51704">
    <property type="entry name" value="GP_PDE"/>
    <property type="match status" value="1"/>
</dbReference>
<dbReference type="Pfam" id="PF03009">
    <property type="entry name" value="GDPD"/>
    <property type="match status" value="1"/>
</dbReference>
<gene>
    <name evidence="2" type="ORF">GLW05_03460</name>
</gene>
<comment type="caution">
    <text evidence="2">The sequence shown here is derived from an EMBL/GenBank/DDBJ whole genome shotgun (WGS) entry which is preliminary data.</text>
</comment>
<dbReference type="SUPFAM" id="SSF51695">
    <property type="entry name" value="PLC-like phosphodiesterases"/>
    <property type="match status" value="1"/>
</dbReference>
<dbReference type="InterPro" id="IPR030395">
    <property type="entry name" value="GP_PDE_dom"/>
</dbReference>
<dbReference type="CDD" id="cd08563">
    <property type="entry name" value="GDPD_TtGDE_like"/>
    <property type="match status" value="1"/>
</dbReference>
<dbReference type="EMBL" id="WMEQ01000002">
    <property type="protein sequence ID" value="MYL32647.1"/>
    <property type="molecule type" value="Genomic_DNA"/>
</dbReference>
<protein>
    <submittedName>
        <fullName evidence="2">Glycerophosphodiester phosphodiesterase</fullName>
    </submittedName>
</protein>
<dbReference type="GO" id="GO:0008081">
    <property type="term" value="F:phosphoric diester hydrolase activity"/>
    <property type="evidence" value="ECO:0007669"/>
    <property type="project" value="InterPro"/>
</dbReference>
<dbReference type="OrthoDB" id="384721at2"/>
<organism evidence="2 3">
    <name type="scientific">Pontibacillus yanchengensis</name>
    <dbReference type="NCBI Taxonomy" id="462910"/>
    <lineage>
        <taxon>Bacteria</taxon>
        <taxon>Bacillati</taxon>
        <taxon>Bacillota</taxon>
        <taxon>Bacilli</taxon>
        <taxon>Bacillales</taxon>
        <taxon>Bacillaceae</taxon>
        <taxon>Pontibacillus</taxon>
    </lineage>
</organism>
<proteinExistence type="predicted"/>
<sequence>MNTTIFAHRGASHFAPENTMPAFQLAINVGAEGIETDVQLTKDNIPVLIHDETLHRTTNGSGYVKDFTYNELKTLDAGSWFSPKYHGTSLLSLEEFLTWAQDQSIYINIELKNNIIDYKNIESIVYEYIKAFNLQSRVIISSFNPHSVKRFGKLTDEVETALLLSQRTRNALSYVKKVGASALHAKYSLLTKKLVEDCQDRDLSLRIYTVNRPSRIMRCYKFKCDGIFTDVPHSAIEYQELYRHKHR</sequence>
<dbReference type="Proteomes" id="UP000468638">
    <property type="component" value="Unassembled WGS sequence"/>
</dbReference>